<dbReference type="AlphaFoldDB" id="A0AAD6R2H9"/>
<evidence type="ECO:0000256" key="16">
    <source>
        <dbReference type="SAM" id="Phobius"/>
    </source>
</evidence>
<dbReference type="Gene3D" id="1.10.510.10">
    <property type="entry name" value="Transferase(Phosphotransferase) domain 1"/>
    <property type="match status" value="1"/>
</dbReference>
<dbReference type="SUPFAM" id="SSF56112">
    <property type="entry name" value="Protein kinase-like (PK-like)"/>
    <property type="match status" value="1"/>
</dbReference>
<evidence type="ECO:0000256" key="11">
    <source>
        <dbReference type="ARBA" id="ARBA00023136"/>
    </source>
</evidence>
<dbReference type="InterPro" id="IPR011009">
    <property type="entry name" value="Kinase-like_dom_sf"/>
</dbReference>
<keyword evidence="12" id="KW-0325">Glycoprotein</keyword>
<evidence type="ECO:0000256" key="2">
    <source>
        <dbReference type="ARBA" id="ARBA00012513"/>
    </source>
</evidence>
<comment type="caution">
    <text evidence="19">The sequence shown here is derived from an EMBL/GenBank/DDBJ whole genome shotgun (WGS) entry which is preliminary data.</text>
</comment>
<accession>A0AAD6R2H9</accession>
<reference evidence="19 20" key="1">
    <citation type="journal article" date="2023" name="Mol. Ecol. Resour.">
        <title>Chromosome-level genome assembly of a triploid poplar Populus alba 'Berolinensis'.</title>
        <authorList>
            <person name="Chen S."/>
            <person name="Yu Y."/>
            <person name="Wang X."/>
            <person name="Wang S."/>
            <person name="Zhang T."/>
            <person name="Zhou Y."/>
            <person name="He R."/>
            <person name="Meng N."/>
            <person name="Wang Y."/>
            <person name="Liu W."/>
            <person name="Liu Z."/>
            <person name="Liu J."/>
            <person name="Guo Q."/>
            <person name="Huang H."/>
            <person name="Sederoff R.R."/>
            <person name="Wang G."/>
            <person name="Qu G."/>
            <person name="Chen S."/>
        </authorList>
    </citation>
    <scope>NUCLEOTIDE SEQUENCE [LARGE SCALE GENOMIC DNA]</scope>
    <source>
        <strain evidence="19">SC-2020</strain>
    </source>
</reference>
<dbReference type="InterPro" id="IPR032872">
    <property type="entry name" value="WAK_assoc_C"/>
</dbReference>
<evidence type="ECO:0000256" key="4">
    <source>
        <dbReference type="ARBA" id="ARBA00022679"/>
    </source>
</evidence>
<keyword evidence="10 16" id="KW-1133">Transmembrane helix</keyword>
<dbReference type="GO" id="GO:0030247">
    <property type="term" value="F:polysaccharide binding"/>
    <property type="evidence" value="ECO:0007669"/>
    <property type="project" value="InterPro"/>
</dbReference>
<dbReference type="PANTHER" id="PTHR46008">
    <property type="entry name" value="LEAF RUST 10 DISEASE-RESISTANCE LOCUS RECEPTOR-LIKE PROTEIN KINASE-LIKE 1.4"/>
    <property type="match status" value="1"/>
</dbReference>
<evidence type="ECO:0000256" key="12">
    <source>
        <dbReference type="ARBA" id="ARBA00023180"/>
    </source>
</evidence>
<dbReference type="Pfam" id="PF14380">
    <property type="entry name" value="WAK_assoc"/>
    <property type="match status" value="1"/>
</dbReference>
<evidence type="ECO:0000256" key="13">
    <source>
        <dbReference type="ARBA" id="ARBA00047899"/>
    </source>
</evidence>
<evidence type="ECO:0000256" key="17">
    <source>
        <dbReference type="SAM" id="SignalP"/>
    </source>
</evidence>
<evidence type="ECO:0000256" key="8">
    <source>
        <dbReference type="ARBA" id="ARBA00022777"/>
    </source>
</evidence>
<dbReference type="InterPro" id="IPR008271">
    <property type="entry name" value="Ser/Thr_kinase_AS"/>
</dbReference>
<keyword evidence="20" id="KW-1185">Reference proteome</keyword>
<keyword evidence="3" id="KW-0723">Serine/threonine-protein kinase</keyword>
<evidence type="ECO:0000256" key="15">
    <source>
        <dbReference type="PROSITE-ProRule" id="PRU10141"/>
    </source>
</evidence>
<keyword evidence="9 15" id="KW-0067">ATP-binding</keyword>
<dbReference type="Pfam" id="PF13947">
    <property type="entry name" value="GUB_WAK_bind"/>
    <property type="match status" value="1"/>
</dbReference>
<feature type="chain" id="PRO_5042019685" description="non-specific serine/threonine protein kinase" evidence="17">
    <location>
        <begin position="26"/>
        <end position="652"/>
    </location>
</feature>
<feature type="transmembrane region" description="Helical" evidence="16">
    <location>
        <begin position="269"/>
        <end position="291"/>
    </location>
</feature>
<dbReference type="FunFam" id="1.10.510.10:FF:000161">
    <property type="entry name" value="Wall-associated receptor kinase-like 20"/>
    <property type="match status" value="1"/>
</dbReference>
<protein>
    <recommendedName>
        <fullName evidence="2">non-specific serine/threonine protein kinase</fullName>
        <ecNumber evidence="2">2.7.11.1</ecNumber>
    </recommendedName>
</protein>
<organism evidence="19 20">
    <name type="scientific">Populus alba x Populus x berolinensis</name>
    <dbReference type="NCBI Taxonomy" id="444605"/>
    <lineage>
        <taxon>Eukaryota</taxon>
        <taxon>Viridiplantae</taxon>
        <taxon>Streptophyta</taxon>
        <taxon>Embryophyta</taxon>
        <taxon>Tracheophyta</taxon>
        <taxon>Spermatophyta</taxon>
        <taxon>Magnoliopsida</taxon>
        <taxon>eudicotyledons</taxon>
        <taxon>Gunneridae</taxon>
        <taxon>Pentapetalae</taxon>
        <taxon>rosids</taxon>
        <taxon>fabids</taxon>
        <taxon>Malpighiales</taxon>
        <taxon>Salicaceae</taxon>
        <taxon>Saliceae</taxon>
        <taxon>Populus</taxon>
    </lineage>
</organism>
<dbReference type="InterPro" id="IPR000719">
    <property type="entry name" value="Prot_kinase_dom"/>
</dbReference>
<gene>
    <name evidence="19" type="ORF">NC653_011110</name>
</gene>
<evidence type="ECO:0000256" key="1">
    <source>
        <dbReference type="ARBA" id="ARBA00004167"/>
    </source>
</evidence>
<feature type="signal peptide" evidence="17">
    <location>
        <begin position="1"/>
        <end position="25"/>
    </location>
</feature>
<keyword evidence="19" id="KW-0675">Receptor</keyword>
<proteinExistence type="predicted"/>
<dbReference type="Pfam" id="PF07714">
    <property type="entry name" value="PK_Tyr_Ser-Thr"/>
    <property type="match status" value="1"/>
</dbReference>
<feature type="domain" description="Protein kinase" evidence="18">
    <location>
        <begin position="363"/>
        <end position="638"/>
    </location>
</feature>
<dbReference type="InterPro" id="IPR017441">
    <property type="entry name" value="Protein_kinase_ATP_BS"/>
</dbReference>
<keyword evidence="5 16" id="KW-0812">Transmembrane</keyword>
<evidence type="ECO:0000313" key="20">
    <source>
        <dbReference type="Proteomes" id="UP001164929"/>
    </source>
</evidence>
<keyword evidence="4" id="KW-0808">Transferase</keyword>
<dbReference type="GO" id="GO:0005524">
    <property type="term" value="F:ATP binding"/>
    <property type="evidence" value="ECO:0007669"/>
    <property type="project" value="UniProtKB-UniRule"/>
</dbReference>
<dbReference type="PROSITE" id="PS00107">
    <property type="entry name" value="PROTEIN_KINASE_ATP"/>
    <property type="match status" value="1"/>
</dbReference>
<dbReference type="PANTHER" id="PTHR46008:SF34">
    <property type="entry name" value="PROTEIN KINASE DOMAIN-CONTAINING PROTEIN"/>
    <property type="match status" value="1"/>
</dbReference>
<comment type="catalytic activity">
    <reaction evidence="13">
        <text>L-threonyl-[protein] + ATP = O-phospho-L-threonyl-[protein] + ADP + H(+)</text>
        <dbReference type="Rhea" id="RHEA:46608"/>
        <dbReference type="Rhea" id="RHEA-COMP:11060"/>
        <dbReference type="Rhea" id="RHEA-COMP:11605"/>
        <dbReference type="ChEBI" id="CHEBI:15378"/>
        <dbReference type="ChEBI" id="CHEBI:30013"/>
        <dbReference type="ChEBI" id="CHEBI:30616"/>
        <dbReference type="ChEBI" id="CHEBI:61977"/>
        <dbReference type="ChEBI" id="CHEBI:456216"/>
        <dbReference type="EC" id="2.7.11.1"/>
    </reaction>
</comment>
<evidence type="ECO:0000256" key="9">
    <source>
        <dbReference type="ARBA" id="ARBA00022840"/>
    </source>
</evidence>
<evidence type="ECO:0000256" key="10">
    <source>
        <dbReference type="ARBA" id="ARBA00022989"/>
    </source>
</evidence>
<evidence type="ECO:0000259" key="18">
    <source>
        <dbReference type="PROSITE" id="PS50011"/>
    </source>
</evidence>
<dbReference type="PROSITE" id="PS50011">
    <property type="entry name" value="PROTEIN_KINASE_DOM"/>
    <property type="match status" value="1"/>
</dbReference>
<dbReference type="InterPro" id="IPR025287">
    <property type="entry name" value="WAK_GUB"/>
</dbReference>
<dbReference type="Gene3D" id="3.30.200.20">
    <property type="entry name" value="Phosphorylase Kinase, domain 1"/>
    <property type="match status" value="1"/>
</dbReference>
<dbReference type="EMBL" id="JAQIZT010000004">
    <property type="protein sequence ID" value="KAJ7000535.1"/>
    <property type="molecule type" value="Genomic_DNA"/>
</dbReference>
<dbReference type="PROSITE" id="PS00108">
    <property type="entry name" value="PROTEIN_KINASE_ST"/>
    <property type="match status" value="1"/>
</dbReference>
<dbReference type="EC" id="2.7.11.1" evidence="2"/>
<evidence type="ECO:0000256" key="7">
    <source>
        <dbReference type="ARBA" id="ARBA00022741"/>
    </source>
</evidence>
<keyword evidence="8 19" id="KW-0418">Kinase</keyword>
<evidence type="ECO:0000256" key="6">
    <source>
        <dbReference type="ARBA" id="ARBA00022729"/>
    </source>
</evidence>
<feature type="binding site" evidence="15">
    <location>
        <position position="391"/>
    </location>
    <ligand>
        <name>ATP</name>
        <dbReference type="ChEBI" id="CHEBI:30616"/>
    </ligand>
</feature>
<sequence>MRPLGTAVATSFLSTLLLFLHLTASFPSNDMSNLSNCNHNLSCGALTDISYPFTGAQRPPDCGPQEFQLKCNIVDSVTTLMFKSLPYRVTRVNQTSQTLRLSRSDFYDDLPCTHLSNSTTFDNDIFSLGSNNENLTLFYGCKNLGDFFEEKFKFSFVEDKFKFSCPMPGGSEEEGFFKVGDHPPMNSTCHASFQVPFLRSRAQQLQAEGSSLLGEVLKEGFDVRYSDPYSADCQKCSKHSGRQCGFDVKPICICNDHLCPVKSSNRKRLIIGVTLASGAVLVIFVGCWILVVKQVKKRKSALVQSQGLPAVTPTSSNGLATSTNFFRATPSLANLKSDLDKGSTYLGVRVFSYNELEEATNCFDSSKELGDGGFGTVYYGVLRDARVVAVKRLYESNMRRAEQFMNEVEILAQLRHKNLVELYGCTSRHSRELLLVYEYMPNGTVADHLHGRQSNSGLLTWPVRLSIAIETASALAYLHASDVIHRDVKTNNILLDNDFHVKVADFGLSRLFPTDVTHVSTAPQGTPGYLDPEYHQCYHLTNKSDVYSYGVVLIELISALEAVDITRHRHDINLSNMAVNKIQNHALNELVDPFLGFDKDFVVREMVSSVAELAFVCLQHEREMRPTMEEVLEVLRGIERENYGAGKGGVEC</sequence>
<evidence type="ECO:0000256" key="5">
    <source>
        <dbReference type="ARBA" id="ARBA00022692"/>
    </source>
</evidence>
<dbReference type="FunFam" id="3.30.200.20:FF:000162">
    <property type="entry name" value="Adenine nucleotide alpha hydrolase-like domain kinase"/>
    <property type="match status" value="1"/>
</dbReference>
<evidence type="ECO:0000256" key="3">
    <source>
        <dbReference type="ARBA" id="ARBA00022527"/>
    </source>
</evidence>
<keyword evidence="6 17" id="KW-0732">Signal</keyword>
<evidence type="ECO:0000313" key="19">
    <source>
        <dbReference type="EMBL" id="KAJ7000535.1"/>
    </source>
</evidence>
<dbReference type="InterPro" id="IPR001245">
    <property type="entry name" value="Ser-Thr/Tyr_kinase_cat_dom"/>
</dbReference>
<comment type="catalytic activity">
    <reaction evidence="14">
        <text>L-seryl-[protein] + ATP = O-phospho-L-seryl-[protein] + ADP + H(+)</text>
        <dbReference type="Rhea" id="RHEA:17989"/>
        <dbReference type="Rhea" id="RHEA-COMP:9863"/>
        <dbReference type="Rhea" id="RHEA-COMP:11604"/>
        <dbReference type="ChEBI" id="CHEBI:15378"/>
        <dbReference type="ChEBI" id="CHEBI:29999"/>
        <dbReference type="ChEBI" id="CHEBI:30616"/>
        <dbReference type="ChEBI" id="CHEBI:83421"/>
        <dbReference type="ChEBI" id="CHEBI:456216"/>
        <dbReference type="EC" id="2.7.11.1"/>
    </reaction>
</comment>
<dbReference type="GO" id="GO:0005886">
    <property type="term" value="C:plasma membrane"/>
    <property type="evidence" value="ECO:0007669"/>
    <property type="project" value="UniProtKB-ARBA"/>
</dbReference>
<keyword evidence="11 16" id="KW-0472">Membrane</keyword>
<keyword evidence="7 15" id="KW-0547">Nucleotide-binding</keyword>
<evidence type="ECO:0000256" key="14">
    <source>
        <dbReference type="ARBA" id="ARBA00048679"/>
    </source>
</evidence>
<dbReference type="SMART" id="SM00220">
    <property type="entry name" value="S_TKc"/>
    <property type="match status" value="1"/>
</dbReference>
<name>A0AAD6R2H9_9ROSI</name>
<dbReference type="Proteomes" id="UP001164929">
    <property type="component" value="Chromosome 4"/>
</dbReference>
<dbReference type="GO" id="GO:0004674">
    <property type="term" value="F:protein serine/threonine kinase activity"/>
    <property type="evidence" value="ECO:0007669"/>
    <property type="project" value="UniProtKB-KW"/>
</dbReference>
<comment type="subcellular location">
    <subcellularLocation>
        <location evidence="1">Membrane</location>
        <topology evidence="1">Single-pass membrane protein</topology>
    </subcellularLocation>
</comment>